<dbReference type="Proteomes" id="UP001162541">
    <property type="component" value="Chromosome 1"/>
</dbReference>
<dbReference type="InterPro" id="IPR045281">
    <property type="entry name" value="CONSTANS-like"/>
</dbReference>
<evidence type="ECO:0000256" key="2">
    <source>
        <dbReference type="ARBA" id="ARBA00023242"/>
    </source>
</evidence>
<dbReference type="EMBL" id="AP019866">
    <property type="protein sequence ID" value="BBM98760.1"/>
    <property type="molecule type" value="Genomic_DNA"/>
</dbReference>
<evidence type="ECO:0000313" key="8">
    <source>
        <dbReference type="Proteomes" id="UP000077202"/>
    </source>
</evidence>
<evidence type="ECO:0000313" key="9">
    <source>
        <dbReference type="Proteomes" id="UP001162541"/>
    </source>
</evidence>
<comment type="subcellular location">
    <subcellularLocation>
        <location evidence="1 3">Nucleus</location>
    </subcellularLocation>
</comment>
<evidence type="ECO:0000259" key="5">
    <source>
        <dbReference type="PROSITE" id="PS51017"/>
    </source>
</evidence>
<feature type="region of interest" description="Disordered" evidence="4">
    <location>
        <begin position="205"/>
        <end position="273"/>
    </location>
</feature>
<evidence type="ECO:0000256" key="1">
    <source>
        <dbReference type="ARBA" id="ARBA00004123"/>
    </source>
</evidence>
<dbReference type="AlphaFoldDB" id="A0A176W0G3"/>
<accession>A0A176W0G3</accession>
<dbReference type="InterPro" id="IPR010402">
    <property type="entry name" value="CCT_domain"/>
</dbReference>
<dbReference type="Pfam" id="PF06203">
    <property type="entry name" value="CCT"/>
    <property type="match status" value="1"/>
</dbReference>
<name>A0A176W0G3_MARPO</name>
<dbReference type="GO" id="GO:0003700">
    <property type="term" value="F:DNA-binding transcription factor activity"/>
    <property type="evidence" value="ECO:0007669"/>
    <property type="project" value="TreeGrafter"/>
</dbReference>
<dbReference type="PANTHER" id="PTHR31319:SF114">
    <property type="entry name" value="OS12G0262400 PROTEIN"/>
    <property type="match status" value="1"/>
</dbReference>
<dbReference type="EMBL" id="AP019866">
    <property type="protein sequence ID" value="BBM98759.1"/>
    <property type="molecule type" value="Genomic_DNA"/>
</dbReference>
<keyword evidence="2 3" id="KW-0539">Nucleus</keyword>
<evidence type="ECO:0000313" key="7">
    <source>
        <dbReference type="EMBL" id="OAE25686.1"/>
    </source>
</evidence>
<dbReference type="GO" id="GO:0005634">
    <property type="term" value="C:nucleus"/>
    <property type="evidence" value="ECO:0007669"/>
    <property type="project" value="UniProtKB-SubCell"/>
</dbReference>
<feature type="region of interest" description="Disordered" evidence="4">
    <location>
        <begin position="68"/>
        <end position="105"/>
    </location>
</feature>
<evidence type="ECO:0000256" key="4">
    <source>
        <dbReference type="SAM" id="MobiDB-lite"/>
    </source>
</evidence>
<feature type="region of interest" description="Disordered" evidence="4">
    <location>
        <begin position="552"/>
        <end position="575"/>
    </location>
</feature>
<evidence type="ECO:0000256" key="3">
    <source>
        <dbReference type="PROSITE-ProRule" id="PRU00357"/>
    </source>
</evidence>
<reference evidence="7 8" key="1">
    <citation type="submission" date="2016-03" db="EMBL/GenBank/DDBJ databases">
        <title>Mechanisms controlling the formation of the plant cell surface in tip-growing cells are functionally conserved among land plants.</title>
        <authorList>
            <person name="Honkanen S."/>
            <person name="Jones V.A."/>
            <person name="Morieri G."/>
            <person name="Champion C."/>
            <person name="Hetherington A.J."/>
            <person name="Kelly S."/>
            <person name="Saint-Marcoux D."/>
            <person name="Proust H."/>
            <person name="Prescott H."/>
            <person name="Dolan L."/>
        </authorList>
    </citation>
    <scope>NUCLEOTIDE SEQUENCE [LARGE SCALE GENOMIC DNA]</scope>
    <source>
        <strain evidence="8">cv. Tak-1 and cv. Tak-2</strain>
        <tissue evidence="7">Whole gametophyte</tissue>
    </source>
</reference>
<sequence length="575" mass="61833">MSGESDDLFSPSAGLLFPDITDNADDLDFTKDFFSDAISNSNDLNANAYDGMGGDDLIADLERQDDFSRLGPSDLGDGSSFGVDVEHKSGLAGPPPPSSHNKPFANGQVLPTYGNFQKPSINLAHMNSGYGATGVSDMYMHRNGIPVLASPTSPALKSGGMLSPGATSDKLNCLSLDQIAYGGYRCQPFDVNKGVSRSFSKGGPFSPGLVPHSPAGDKRFCSSPLSSPTVQASTQHSNSNGISSFASGSGGQEISNGDVMHSSSSHADATSPRGLVNVIESKDSVDGMLVSDGSMKISQSKSIFSSAGFRMPTPVDSGGFVSQVDSSGDGLRPLPSVMHPSRPPIMQRSFSSHALGQLRTLAPSSQGNDQSALNFSQRMAPLDTPSRLSNGSGSPHLQPQLSDLQNIHMRPLMQSMRRVHSTGDIQTLNGMAGGASSPSSLDRSYEDGGFKIGRYTIEERKIRIHRYQQKRTQRNFNKKIKYACRKTLADSRPRVRGRFAKNDEVGEPLMKAKHEDEDEEEGDMIYEEEEFFVDEDSSGDLSEVLGMNGVKLEHPPAKGIKLEHHHNDRNQLLQT</sequence>
<protein>
    <recommendedName>
        <fullName evidence="5">CCT domain-containing protein</fullName>
    </recommendedName>
</protein>
<feature type="domain" description="CCT" evidence="5">
    <location>
        <begin position="460"/>
        <end position="502"/>
    </location>
</feature>
<evidence type="ECO:0000313" key="6">
    <source>
        <dbReference type="EMBL" id="BBM98759.1"/>
    </source>
</evidence>
<dbReference type="PANTHER" id="PTHR31319">
    <property type="entry name" value="ZINC FINGER PROTEIN CONSTANS-LIKE 4"/>
    <property type="match status" value="1"/>
</dbReference>
<dbReference type="EMBL" id="LVLJ01002295">
    <property type="protein sequence ID" value="OAE25686.1"/>
    <property type="molecule type" value="Genomic_DNA"/>
</dbReference>
<reference evidence="6" key="2">
    <citation type="journal article" date="2019" name="Curr. Biol.">
        <title>Chromatin organization in early land plants reveals an ancestral association between H3K27me3, transposons, and constitutive heterochromatin.</title>
        <authorList>
            <person name="Montgomery S.A."/>
            <person name="Tanizawa Y."/>
            <person name="Galik B."/>
            <person name="Wang N."/>
            <person name="Ito T."/>
            <person name="Mochizuki T."/>
            <person name="Akimcheva S."/>
            <person name="Bowman J."/>
            <person name="Cognat V."/>
            <person name="Drouard L."/>
            <person name="Ekker H."/>
            <person name="Houng S."/>
            <person name="Kohchi T."/>
            <person name="Lin S."/>
            <person name="Liu L.D."/>
            <person name="Nakamura Y."/>
            <person name="Valeeva L.R."/>
            <person name="Shakirov E.V."/>
            <person name="Shippen D.E."/>
            <person name="Wei W."/>
            <person name="Yagura M."/>
            <person name="Yamaoka S."/>
            <person name="Yamato K.T."/>
            <person name="Liu C."/>
            <person name="Berger F."/>
        </authorList>
    </citation>
    <scope>NUCLEOTIDE SEQUENCE [LARGE SCALE GENOMIC DNA]</scope>
    <source>
        <strain evidence="6">Tak-1</strain>
    </source>
</reference>
<proteinExistence type="predicted"/>
<gene>
    <name evidence="7" type="ORF">AXG93_4368s1460</name>
    <name evidence="6" type="ORF">Mp_1g16040</name>
</gene>
<dbReference type="Proteomes" id="UP000077202">
    <property type="component" value="Unassembled WGS sequence"/>
</dbReference>
<feature type="compositionally biased region" description="Basic and acidic residues" evidence="4">
    <location>
        <begin position="552"/>
        <end position="569"/>
    </location>
</feature>
<organism evidence="7 8">
    <name type="scientific">Marchantia polymorpha subsp. ruderalis</name>
    <dbReference type="NCBI Taxonomy" id="1480154"/>
    <lineage>
        <taxon>Eukaryota</taxon>
        <taxon>Viridiplantae</taxon>
        <taxon>Streptophyta</taxon>
        <taxon>Embryophyta</taxon>
        <taxon>Marchantiophyta</taxon>
        <taxon>Marchantiopsida</taxon>
        <taxon>Marchantiidae</taxon>
        <taxon>Marchantiales</taxon>
        <taxon>Marchantiaceae</taxon>
        <taxon>Marchantia</taxon>
    </lineage>
</organism>
<keyword evidence="8" id="KW-1185">Reference proteome</keyword>
<feature type="compositionally biased region" description="Polar residues" evidence="4">
    <location>
        <begin position="223"/>
        <end position="268"/>
    </location>
</feature>
<reference evidence="9" key="3">
    <citation type="journal article" date="2020" name="Curr. Biol.">
        <title>Chromatin organization in early land plants reveals an ancestral association between H3K27me3, transposons, and constitutive heterochromatin.</title>
        <authorList>
            <person name="Montgomery S.A."/>
            <person name="Tanizawa Y."/>
            <person name="Galik B."/>
            <person name="Wang N."/>
            <person name="Ito T."/>
            <person name="Mochizuki T."/>
            <person name="Akimcheva S."/>
            <person name="Bowman J.L."/>
            <person name="Cognat V."/>
            <person name="Marechal-Drouard L."/>
            <person name="Ekker H."/>
            <person name="Hong S.F."/>
            <person name="Kohchi T."/>
            <person name="Lin S.S."/>
            <person name="Liu L.D."/>
            <person name="Nakamura Y."/>
            <person name="Valeeva L.R."/>
            <person name="Shakirov E.V."/>
            <person name="Shippen D.E."/>
            <person name="Wei W.L."/>
            <person name="Yagura M."/>
            <person name="Yamaoka S."/>
            <person name="Yamato K.T."/>
            <person name="Liu C."/>
            <person name="Berger F."/>
        </authorList>
    </citation>
    <scope>NUCLEOTIDE SEQUENCE [LARGE SCALE GENOMIC DNA]</scope>
    <source>
        <strain evidence="9">Tak-1</strain>
    </source>
</reference>
<dbReference type="PROSITE" id="PS51017">
    <property type="entry name" value="CCT"/>
    <property type="match status" value="1"/>
</dbReference>